<dbReference type="EMBL" id="AUPL01005182">
    <property type="protein sequence ID" value="ESL07135.1"/>
    <property type="molecule type" value="Genomic_DNA"/>
</dbReference>
<dbReference type="InterPro" id="IPR001214">
    <property type="entry name" value="SET_dom"/>
</dbReference>
<organism evidence="3 4">
    <name type="scientific">Trypanosoma rangeli SC58</name>
    <dbReference type="NCBI Taxonomy" id="429131"/>
    <lineage>
        <taxon>Eukaryota</taxon>
        <taxon>Discoba</taxon>
        <taxon>Euglenozoa</taxon>
        <taxon>Kinetoplastea</taxon>
        <taxon>Metakinetoplastina</taxon>
        <taxon>Trypanosomatida</taxon>
        <taxon>Trypanosomatidae</taxon>
        <taxon>Trypanosoma</taxon>
        <taxon>Herpetosoma</taxon>
    </lineage>
</organism>
<evidence type="ECO:0000256" key="1">
    <source>
        <dbReference type="SAM" id="MobiDB-lite"/>
    </source>
</evidence>
<dbReference type="InterPro" id="IPR050600">
    <property type="entry name" value="SETD3_SETD6_MTase"/>
</dbReference>
<protein>
    <recommendedName>
        <fullName evidence="2">SET domain-containing protein</fullName>
    </recommendedName>
</protein>
<dbReference type="PROSITE" id="PS50280">
    <property type="entry name" value="SET"/>
    <property type="match status" value="1"/>
</dbReference>
<reference evidence="3 4" key="1">
    <citation type="submission" date="2013-07" db="EMBL/GenBank/DDBJ databases">
        <authorList>
            <person name="Stoco P.H."/>
            <person name="Wagner G."/>
            <person name="Gerber A."/>
            <person name="Zaha A."/>
            <person name="Thompson C."/>
            <person name="Bartholomeu D.C."/>
            <person name="Luckemeyer D.D."/>
            <person name="Bahia D."/>
            <person name="Loreto E."/>
            <person name="Prestes E.B."/>
            <person name="Lima F.M."/>
            <person name="Rodrigues-Luiz G."/>
            <person name="Vallejo G.A."/>
            <person name="Filho J.F."/>
            <person name="Monteiro K.M."/>
            <person name="Tyler K.M."/>
            <person name="de Almeida L.G."/>
            <person name="Ortiz M.F."/>
            <person name="Siervo M.A."/>
            <person name="de Moraes M.H."/>
            <person name="Cunha O.L."/>
            <person name="Mendonca-Neto R."/>
            <person name="Silva R."/>
            <person name="Teixeira S.M."/>
            <person name="Murta S.M."/>
            <person name="Sincero T.C."/>
            <person name="Mendes T.A."/>
            <person name="Urmenyi T.P."/>
            <person name="Silva V.G."/>
            <person name="da Rocha W.D."/>
            <person name="Andersson B."/>
            <person name="Romanha A.J."/>
            <person name="Steindel M."/>
            <person name="de Vasconcelos A.T."/>
            <person name="Grisard E.C."/>
        </authorList>
    </citation>
    <scope>NUCLEOTIDE SEQUENCE [LARGE SCALE GENOMIC DNA]</scope>
    <source>
        <strain evidence="3 4">SC58</strain>
    </source>
</reference>
<evidence type="ECO:0000259" key="2">
    <source>
        <dbReference type="PROSITE" id="PS50280"/>
    </source>
</evidence>
<dbReference type="PANTHER" id="PTHR13271">
    <property type="entry name" value="UNCHARACTERIZED PUTATIVE METHYLTRANSFERASE"/>
    <property type="match status" value="1"/>
</dbReference>
<feature type="region of interest" description="Disordered" evidence="1">
    <location>
        <begin position="172"/>
        <end position="194"/>
    </location>
</feature>
<dbReference type="Gene3D" id="3.90.1410.10">
    <property type="entry name" value="set domain protein methyltransferase, domain 1"/>
    <property type="match status" value="1"/>
</dbReference>
<accession>A0A061IYI5</accession>
<evidence type="ECO:0000313" key="4">
    <source>
        <dbReference type="Proteomes" id="UP000031737"/>
    </source>
</evidence>
<comment type="caution">
    <text evidence="3">The sequence shown here is derived from an EMBL/GenBank/DDBJ whole genome shotgun (WGS) entry which is preliminary data.</text>
</comment>
<dbReference type="GO" id="GO:0016279">
    <property type="term" value="F:protein-lysine N-methyltransferase activity"/>
    <property type="evidence" value="ECO:0007669"/>
    <property type="project" value="TreeGrafter"/>
</dbReference>
<proteinExistence type="predicted"/>
<dbReference type="InterPro" id="IPR046341">
    <property type="entry name" value="SET_dom_sf"/>
</dbReference>
<dbReference type="AlphaFoldDB" id="A0A061IYI5"/>
<dbReference type="OrthoDB" id="341421at2759"/>
<feature type="domain" description="SET" evidence="2">
    <location>
        <begin position="20"/>
        <end position="319"/>
    </location>
</feature>
<dbReference type="PANTHER" id="PTHR13271:SF137">
    <property type="entry name" value="SET DOMAIN-CONTAINING PROTEIN"/>
    <property type="match status" value="1"/>
</dbReference>
<sequence>MQTISILQHLLTEEGAFFHSAMQVRSIPSMGGGYGVVAAAPLKPGTFLAKIPRHSMITASKARRYLAYFEYIHRQVLPENNLLSNKTVPVAALASVERELLQTLSPANTIICYLLLTAAQCGRFNVPLTQNSTEVAAASSRKKDEQLCQSDHAWMKTWILSLPTHYDNLLELRPEGEDGEGSSGLDKASKMPSPPDAYLCPHLRFERHRRKVLQEQAKVEAEFRLCQSVLSVLQTLPHPDGGGAPVSATFYQFLWAYNTLMTRGFSYDREVWSLMPWVDYFNYAFTSNATMKYDERREAYVFETLFPIEQGEQILLHYGAYTDMELLLWYGFTLTPGLFPEFARGTTLEERGQILRMLLREDLEPMNAAETCFSHRDNVWLDAVNRALGYSFSPWADADGSYPPSRPRESWLELLLSAYMRLVDASRADSHKYYFPPAAEAANVLAKTIIGTPTQHPLPPKLTAYDCRLGARGPSPSMLRLLKYTSQICSTSNGVTRLTPADVLRAICWAELFCNFGPGMESLLLTNGAVAPPCSGVRAMARQASLDAVVFLHLLAVEATEDELRVYLSREFG</sequence>
<dbReference type="Pfam" id="PF00856">
    <property type="entry name" value="SET"/>
    <property type="match status" value="1"/>
</dbReference>
<dbReference type="SUPFAM" id="SSF82199">
    <property type="entry name" value="SET domain"/>
    <property type="match status" value="1"/>
</dbReference>
<dbReference type="VEuPathDB" id="TriTrypDB:TRSC58_05182"/>
<evidence type="ECO:0000313" key="3">
    <source>
        <dbReference type="EMBL" id="ESL07135.1"/>
    </source>
</evidence>
<dbReference type="Proteomes" id="UP000031737">
    <property type="component" value="Unassembled WGS sequence"/>
</dbReference>
<keyword evidence="4" id="KW-1185">Reference proteome</keyword>
<dbReference type="CDD" id="cd10527">
    <property type="entry name" value="SET_LSMT"/>
    <property type="match status" value="1"/>
</dbReference>
<name>A0A061IYI5_TRYRA</name>
<gene>
    <name evidence="3" type="ORF">TRSC58_05182</name>
</gene>